<dbReference type="PRINTS" id="PR01185">
    <property type="entry name" value="INTEGRINA"/>
</dbReference>
<dbReference type="SUPFAM" id="SSF69179">
    <property type="entry name" value="Integrin domains"/>
    <property type="match status" value="1"/>
</dbReference>
<proteinExistence type="inferred from homology"/>
<evidence type="ECO:0000256" key="10">
    <source>
        <dbReference type="PROSITE-ProRule" id="PRU00803"/>
    </source>
</evidence>
<dbReference type="Gene3D" id="2.130.10.130">
    <property type="entry name" value="Integrin alpha, N-terminal"/>
    <property type="match status" value="1"/>
</dbReference>
<keyword evidence="8 11" id="KW-0675">Receptor</keyword>
<comment type="similarity">
    <text evidence="2 11">Belongs to the integrin alpha chain family.</text>
</comment>
<dbReference type="SMART" id="SM00191">
    <property type="entry name" value="Int_alpha"/>
    <property type="match status" value="2"/>
</dbReference>
<dbReference type="InterPro" id="IPR013649">
    <property type="entry name" value="Integrin_alpha_Ig-like_1"/>
</dbReference>
<evidence type="ECO:0000313" key="13">
    <source>
        <dbReference type="EMBL" id="KFO29908.1"/>
    </source>
</evidence>
<dbReference type="GO" id="GO:0008305">
    <property type="term" value="C:integrin complex"/>
    <property type="evidence" value="ECO:0007669"/>
    <property type="project" value="InterPro"/>
</dbReference>
<dbReference type="InterPro" id="IPR013519">
    <property type="entry name" value="Int_alpha_beta-p"/>
</dbReference>
<reference evidence="13 14" key="1">
    <citation type="submission" date="2013-11" db="EMBL/GenBank/DDBJ databases">
        <title>The Damaraland mole rat (Fukomys damarensis) genome and evolution of African mole rats.</title>
        <authorList>
            <person name="Gladyshev V.N."/>
            <person name="Fang X."/>
        </authorList>
    </citation>
    <scope>NUCLEOTIDE SEQUENCE [LARGE SCALE GENOMIC DNA]</scope>
    <source>
        <tissue evidence="13">Liver</tissue>
    </source>
</reference>
<dbReference type="PANTHER" id="PTHR23220:SF69">
    <property type="entry name" value="INTEGRIN ALPHA-9"/>
    <property type="match status" value="1"/>
</dbReference>
<dbReference type="InterPro" id="IPR013517">
    <property type="entry name" value="FG-GAP"/>
</dbReference>
<evidence type="ECO:0000259" key="12">
    <source>
        <dbReference type="Pfam" id="PF08441"/>
    </source>
</evidence>
<dbReference type="GO" id="GO:0007229">
    <property type="term" value="P:integrin-mediated signaling pathway"/>
    <property type="evidence" value="ECO:0007669"/>
    <property type="project" value="UniProtKB-KW"/>
</dbReference>
<dbReference type="OMA" id="YINTGNG"/>
<keyword evidence="9" id="KW-0325">Glycoprotein</keyword>
<evidence type="ECO:0000256" key="3">
    <source>
        <dbReference type="ARBA" id="ARBA00022729"/>
    </source>
</evidence>
<protein>
    <submittedName>
        <fullName evidence="13">Integrin alpha-9</fullName>
    </submittedName>
</protein>
<dbReference type="Gene3D" id="2.60.40.1460">
    <property type="entry name" value="Integrin domains. Chain A, domain 2"/>
    <property type="match status" value="1"/>
</dbReference>
<keyword evidence="3" id="KW-0732">Signal</keyword>
<dbReference type="GO" id="GO:0098609">
    <property type="term" value="P:cell-cell adhesion"/>
    <property type="evidence" value="ECO:0007669"/>
    <property type="project" value="TreeGrafter"/>
</dbReference>
<feature type="repeat" description="FG-GAP" evidence="10">
    <location>
        <begin position="25"/>
        <end position="82"/>
    </location>
</feature>
<accession>A0A091DHC7</accession>
<evidence type="ECO:0000256" key="2">
    <source>
        <dbReference type="ARBA" id="ARBA00008054"/>
    </source>
</evidence>
<keyword evidence="7" id="KW-0472">Membrane</keyword>
<dbReference type="InterPro" id="IPR032695">
    <property type="entry name" value="Integrin_dom_sf"/>
</dbReference>
<dbReference type="GO" id="GO:0009897">
    <property type="term" value="C:external side of plasma membrane"/>
    <property type="evidence" value="ECO:0007669"/>
    <property type="project" value="TreeGrafter"/>
</dbReference>
<evidence type="ECO:0000256" key="5">
    <source>
        <dbReference type="ARBA" id="ARBA00022889"/>
    </source>
</evidence>
<evidence type="ECO:0000256" key="1">
    <source>
        <dbReference type="ARBA" id="ARBA00004479"/>
    </source>
</evidence>
<dbReference type="Pfam" id="PF08441">
    <property type="entry name" value="Integrin_A_Ig_1"/>
    <property type="match status" value="1"/>
</dbReference>
<organism evidence="13 14">
    <name type="scientific">Fukomys damarensis</name>
    <name type="common">Damaraland mole rat</name>
    <name type="synonym">Cryptomys damarensis</name>
    <dbReference type="NCBI Taxonomy" id="885580"/>
    <lineage>
        <taxon>Eukaryota</taxon>
        <taxon>Metazoa</taxon>
        <taxon>Chordata</taxon>
        <taxon>Craniata</taxon>
        <taxon>Vertebrata</taxon>
        <taxon>Euteleostomi</taxon>
        <taxon>Mammalia</taxon>
        <taxon>Eutheria</taxon>
        <taxon>Euarchontoglires</taxon>
        <taxon>Glires</taxon>
        <taxon>Rodentia</taxon>
        <taxon>Hystricomorpha</taxon>
        <taxon>Bathyergidae</taxon>
        <taxon>Fukomys</taxon>
    </lineage>
</organism>
<evidence type="ECO:0000256" key="9">
    <source>
        <dbReference type="ARBA" id="ARBA00023180"/>
    </source>
</evidence>
<feature type="domain" description="Integrin alpha first immunoglubulin-like" evidence="12">
    <location>
        <begin position="150"/>
        <end position="228"/>
    </location>
</feature>
<keyword evidence="5 11" id="KW-0130">Cell adhesion</keyword>
<keyword evidence="14" id="KW-1185">Reference proteome</keyword>
<keyword evidence="6 11" id="KW-0401">Integrin</keyword>
<dbReference type="InterPro" id="IPR000413">
    <property type="entry name" value="Integrin_alpha"/>
</dbReference>
<dbReference type="STRING" id="885580.ENSFDAP00000014636"/>
<gene>
    <name evidence="13" type="ORF">H920_08687</name>
</gene>
<dbReference type="PANTHER" id="PTHR23220">
    <property type="entry name" value="INTEGRIN ALPHA"/>
    <property type="match status" value="1"/>
</dbReference>
<keyword evidence="4" id="KW-0677">Repeat</keyword>
<dbReference type="PROSITE" id="PS51470">
    <property type="entry name" value="FG_GAP"/>
    <property type="match status" value="1"/>
</dbReference>
<dbReference type="EMBL" id="KN122541">
    <property type="protein sequence ID" value="KFO29908.1"/>
    <property type="molecule type" value="Genomic_DNA"/>
</dbReference>
<evidence type="ECO:0000313" key="14">
    <source>
        <dbReference type="Proteomes" id="UP000028990"/>
    </source>
</evidence>
<dbReference type="GO" id="GO:0007160">
    <property type="term" value="P:cell-matrix adhesion"/>
    <property type="evidence" value="ECO:0007669"/>
    <property type="project" value="TreeGrafter"/>
</dbReference>
<dbReference type="GO" id="GO:0005178">
    <property type="term" value="F:integrin binding"/>
    <property type="evidence" value="ECO:0007669"/>
    <property type="project" value="TreeGrafter"/>
</dbReference>
<name>A0A091DHC7_FUKDA</name>
<dbReference type="SUPFAM" id="SSF69318">
    <property type="entry name" value="Integrin alpha N-terminal domain"/>
    <property type="match status" value="1"/>
</dbReference>
<dbReference type="InterPro" id="IPR028994">
    <property type="entry name" value="Integrin_alpha_N"/>
</dbReference>
<evidence type="ECO:0000256" key="11">
    <source>
        <dbReference type="RuleBase" id="RU003762"/>
    </source>
</evidence>
<comment type="subcellular location">
    <subcellularLocation>
        <location evidence="1 11">Membrane</location>
        <topology evidence="1 11">Single-pass type I membrane protein</topology>
    </subcellularLocation>
</comment>
<evidence type="ECO:0000256" key="4">
    <source>
        <dbReference type="ARBA" id="ARBA00022737"/>
    </source>
</evidence>
<evidence type="ECO:0000256" key="6">
    <source>
        <dbReference type="ARBA" id="ARBA00023037"/>
    </source>
</evidence>
<evidence type="ECO:0000256" key="8">
    <source>
        <dbReference type="ARBA" id="ARBA00023170"/>
    </source>
</evidence>
<sequence length="234" mass="25467">MFSEIRFKGQVTIYINTGNGALEKQLALTGDRPYNVHFGETIFSLGDLDDDGFSDVATGASKVDNIAGAVYVYHGYAGGVVPQQKINPVMQMFGQSISGGIYMDGNGCPDFTTGAFMSDSMVLLRASTVIMVDISTFLLGIINITVPCRHVPEEIGLNCVLMADVDKKEKGQLPGVYFVLLGETVGQVLEKLQLAHMEGLCHCYVVHMKQRVQDVISLIMFEAAYSLRTHVTGE</sequence>
<dbReference type="GO" id="GO:0033627">
    <property type="term" value="P:cell adhesion mediated by integrin"/>
    <property type="evidence" value="ECO:0007669"/>
    <property type="project" value="TreeGrafter"/>
</dbReference>
<dbReference type="AlphaFoldDB" id="A0A091DHC7"/>
<evidence type="ECO:0000256" key="7">
    <source>
        <dbReference type="ARBA" id="ARBA00023136"/>
    </source>
</evidence>
<dbReference type="Pfam" id="PF01839">
    <property type="entry name" value="FG-GAP"/>
    <property type="match status" value="1"/>
</dbReference>
<dbReference type="Proteomes" id="UP000028990">
    <property type="component" value="Unassembled WGS sequence"/>
</dbReference>